<sequence length="177" mass="20329">MEQLINNIEQWSTERGLHEGSPIRQFDKLVEEFGELVKGQNKQDKEMIKDSVGDMFIVLTIMVQQIKKIMKIEDSDPLMQSAVIFSYILRDVELNTVDYILTLGELGDKLLVFTEERTDLVSLSYILTKITDLIALLDVTAHFNNTDIKTCVQQAYDEIKNRKGKIIDGKFIKEADL</sequence>
<organism evidence="1">
    <name type="scientific">Staphylococcus pseudintermedius</name>
    <dbReference type="NCBI Taxonomy" id="283734"/>
    <lineage>
        <taxon>Bacteria</taxon>
        <taxon>Bacillati</taxon>
        <taxon>Bacillota</taxon>
        <taxon>Bacilli</taxon>
        <taxon>Bacillales</taxon>
        <taxon>Staphylococcaceae</taxon>
        <taxon>Staphylococcus</taxon>
        <taxon>Staphylococcus intermedius group</taxon>
    </lineage>
</organism>
<dbReference type="CDD" id="cd11540">
    <property type="entry name" value="NTP-PPase_u3"/>
    <property type="match status" value="1"/>
</dbReference>
<evidence type="ECO:0008006" key="2">
    <source>
        <dbReference type="Google" id="ProtNLM"/>
    </source>
</evidence>
<proteinExistence type="predicted"/>
<dbReference type="Gene3D" id="1.10.287.1080">
    <property type="entry name" value="MazG-like"/>
    <property type="match status" value="1"/>
</dbReference>
<protein>
    <recommendedName>
        <fullName evidence="2">Nucleotide pyrophosphohydrolase</fullName>
    </recommendedName>
</protein>
<dbReference type="EMBL" id="MH179303">
    <property type="protein sequence ID" value="AXU41368.1"/>
    <property type="molecule type" value="Genomic_DNA"/>
</dbReference>
<name>A0A346TP78_STAPS</name>
<accession>A0A346TP78</accession>
<reference evidence="1" key="1">
    <citation type="submission" date="2018-04" db="EMBL/GenBank/DDBJ databases">
        <title>Whole genome sequencing of Staphylococcus pseudintermedius isolates from dogs.</title>
        <authorList>
            <person name="Bryan L.K."/>
            <person name="Little S.V."/>
            <person name="Hillhouse A."/>
            <person name="Lawhon S.D."/>
        </authorList>
    </citation>
    <scope>NUCLEOTIDE SEQUENCE</scope>
    <source>
        <strain evidence="1">TAMU 49_044</strain>
    </source>
</reference>
<evidence type="ECO:0000313" key="1">
    <source>
        <dbReference type="EMBL" id="AXU41368.1"/>
    </source>
</evidence>
<dbReference type="RefSeq" id="WP_015729201.1">
    <property type="nucleotide sequence ID" value="NZ_BAAFIG010000001.1"/>
</dbReference>
<dbReference type="AlphaFoldDB" id="A0A346TP78"/>
<dbReference type="SUPFAM" id="SSF101386">
    <property type="entry name" value="all-alpha NTP pyrophosphatases"/>
    <property type="match status" value="1"/>
</dbReference>